<dbReference type="InterPro" id="IPR050109">
    <property type="entry name" value="HTH-type_TetR-like_transc_reg"/>
</dbReference>
<dbReference type="PANTHER" id="PTHR30055">
    <property type="entry name" value="HTH-TYPE TRANSCRIPTIONAL REGULATOR RUTR"/>
    <property type="match status" value="1"/>
</dbReference>
<dbReference type="Pfam" id="PF00440">
    <property type="entry name" value="TetR_N"/>
    <property type="match status" value="1"/>
</dbReference>
<dbReference type="Gene3D" id="1.10.357.10">
    <property type="entry name" value="Tetracycline Repressor, domain 2"/>
    <property type="match status" value="1"/>
</dbReference>
<evidence type="ECO:0000313" key="7">
    <source>
        <dbReference type="Proteomes" id="UP001596380"/>
    </source>
</evidence>
<dbReference type="PROSITE" id="PS50977">
    <property type="entry name" value="HTH_TETR_2"/>
    <property type="match status" value="1"/>
</dbReference>
<dbReference type="Proteomes" id="UP001596380">
    <property type="component" value="Unassembled WGS sequence"/>
</dbReference>
<keyword evidence="2 4" id="KW-0238">DNA-binding</keyword>
<proteinExistence type="predicted"/>
<feature type="domain" description="HTH tetR-type" evidence="5">
    <location>
        <begin position="6"/>
        <end position="67"/>
    </location>
</feature>
<dbReference type="RefSeq" id="WP_206681078.1">
    <property type="nucleotide sequence ID" value="NZ_JBHSXE010000001.1"/>
</dbReference>
<dbReference type="EMBL" id="JBHSXS010000001">
    <property type="protein sequence ID" value="MFC6878545.1"/>
    <property type="molecule type" value="Genomic_DNA"/>
</dbReference>
<accession>A0ABW2CBP1</accession>
<feature type="DNA-binding region" description="H-T-H motif" evidence="4">
    <location>
        <begin position="30"/>
        <end position="49"/>
    </location>
</feature>
<evidence type="ECO:0000313" key="6">
    <source>
        <dbReference type="EMBL" id="MFC6878545.1"/>
    </source>
</evidence>
<organism evidence="6 7">
    <name type="scientific">Actinomadura yumaensis</name>
    <dbReference type="NCBI Taxonomy" id="111807"/>
    <lineage>
        <taxon>Bacteria</taxon>
        <taxon>Bacillati</taxon>
        <taxon>Actinomycetota</taxon>
        <taxon>Actinomycetes</taxon>
        <taxon>Streptosporangiales</taxon>
        <taxon>Thermomonosporaceae</taxon>
        <taxon>Actinomadura</taxon>
    </lineage>
</organism>
<dbReference type="PANTHER" id="PTHR30055:SF234">
    <property type="entry name" value="HTH-TYPE TRANSCRIPTIONAL REGULATOR BETI"/>
    <property type="match status" value="1"/>
</dbReference>
<evidence type="ECO:0000256" key="4">
    <source>
        <dbReference type="PROSITE-ProRule" id="PRU00335"/>
    </source>
</evidence>
<reference evidence="7" key="1">
    <citation type="journal article" date="2019" name="Int. J. Syst. Evol. Microbiol.">
        <title>The Global Catalogue of Microorganisms (GCM) 10K type strain sequencing project: providing services to taxonomists for standard genome sequencing and annotation.</title>
        <authorList>
            <consortium name="The Broad Institute Genomics Platform"/>
            <consortium name="The Broad Institute Genome Sequencing Center for Infectious Disease"/>
            <person name="Wu L."/>
            <person name="Ma J."/>
        </authorList>
    </citation>
    <scope>NUCLEOTIDE SEQUENCE [LARGE SCALE GENOMIC DNA]</scope>
    <source>
        <strain evidence="7">JCM 3369</strain>
    </source>
</reference>
<evidence type="ECO:0000259" key="5">
    <source>
        <dbReference type="PROSITE" id="PS50977"/>
    </source>
</evidence>
<comment type="caution">
    <text evidence="6">The sequence shown here is derived from an EMBL/GenBank/DDBJ whole genome shotgun (WGS) entry which is preliminary data.</text>
</comment>
<name>A0ABW2CBP1_9ACTN</name>
<keyword evidence="1" id="KW-0805">Transcription regulation</keyword>
<gene>
    <name evidence="6" type="ORF">ACFQKB_02070</name>
</gene>
<keyword evidence="7" id="KW-1185">Reference proteome</keyword>
<sequence length="217" mass="22770">MPRDARTTRDRLLRAGARLFAAEGVDAARTRDIVALAGQANDSAITYHFGSRRGLLEAILRAGVQRMEPARTAALPGLAGARLPAVVAAVVEPTAAELRTEEGRDFLRIVAQVSGHAGIRSHTVPAVIEDTALAAQLALLERHCLALLPKPVALERIAVVISFLTTALADRTGRLGAEGAREDDGTLLAHDAFVADLTAMLTAALSAPAAAPHNRFA</sequence>
<protein>
    <submittedName>
        <fullName evidence="6">TetR/AcrR family transcriptional regulator</fullName>
    </submittedName>
</protein>
<dbReference type="InterPro" id="IPR009057">
    <property type="entry name" value="Homeodomain-like_sf"/>
</dbReference>
<keyword evidence="3" id="KW-0804">Transcription</keyword>
<evidence type="ECO:0000256" key="1">
    <source>
        <dbReference type="ARBA" id="ARBA00023015"/>
    </source>
</evidence>
<dbReference type="SUPFAM" id="SSF46689">
    <property type="entry name" value="Homeodomain-like"/>
    <property type="match status" value="1"/>
</dbReference>
<dbReference type="InterPro" id="IPR001647">
    <property type="entry name" value="HTH_TetR"/>
</dbReference>
<evidence type="ECO:0000256" key="2">
    <source>
        <dbReference type="ARBA" id="ARBA00023125"/>
    </source>
</evidence>
<evidence type="ECO:0000256" key="3">
    <source>
        <dbReference type="ARBA" id="ARBA00023163"/>
    </source>
</evidence>